<feature type="transmembrane region" description="Helical" evidence="1">
    <location>
        <begin position="51"/>
        <end position="71"/>
    </location>
</feature>
<organism evidence="2 3">
    <name type="scientific">Streptococcus ferus</name>
    <dbReference type="NCBI Taxonomy" id="1345"/>
    <lineage>
        <taxon>Bacteria</taxon>
        <taxon>Bacillati</taxon>
        <taxon>Bacillota</taxon>
        <taxon>Bacilli</taxon>
        <taxon>Lactobacillales</taxon>
        <taxon>Streptococcaceae</taxon>
        <taxon>Streptococcus</taxon>
    </lineage>
</organism>
<gene>
    <name evidence="2" type="ORF">NCTC12278_01553</name>
</gene>
<feature type="transmembrane region" description="Helical" evidence="1">
    <location>
        <begin position="6"/>
        <end position="30"/>
    </location>
</feature>
<keyword evidence="3" id="KW-1185">Reference proteome</keyword>
<feature type="transmembrane region" description="Helical" evidence="1">
    <location>
        <begin position="83"/>
        <end position="104"/>
    </location>
</feature>
<dbReference type="AlphaFoldDB" id="A0A2X3Y0Y5"/>
<sequence>MDILLLIYLLTLSLSAGLYFVFSNTIMAALNDLGKESATSAMRQINRVIQNPIFLSIFAGPLLLGSILSWYHLSANKNSAGLWILASLLTYFLGVFLVTILANVPMNNRLEASDKGSYWQDYLKNWTRFNTLRYLACLLSLTLAILGILG</sequence>
<proteinExistence type="predicted"/>
<keyword evidence="1" id="KW-1133">Transmembrane helix</keyword>
<dbReference type="RefSeq" id="WP_018031152.1">
    <property type="nucleotide sequence ID" value="NZ_JBGXSR010000030.1"/>
</dbReference>
<dbReference type="Pfam" id="PF08592">
    <property type="entry name" value="Anthrone_oxy"/>
    <property type="match status" value="1"/>
</dbReference>
<evidence type="ECO:0000313" key="3">
    <source>
        <dbReference type="Proteomes" id="UP000249495"/>
    </source>
</evidence>
<dbReference type="Proteomes" id="UP000249495">
    <property type="component" value="Chromosome 1"/>
</dbReference>
<reference evidence="2 3" key="1">
    <citation type="submission" date="2018-06" db="EMBL/GenBank/DDBJ databases">
        <authorList>
            <consortium name="Pathogen Informatics"/>
            <person name="Doyle S."/>
        </authorList>
    </citation>
    <scope>NUCLEOTIDE SEQUENCE [LARGE SCALE GENOMIC DNA]</scope>
    <source>
        <strain evidence="2 3">NCTC12278</strain>
    </source>
</reference>
<evidence type="ECO:0000313" key="2">
    <source>
        <dbReference type="EMBL" id="SQF40971.1"/>
    </source>
</evidence>
<evidence type="ECO:0000256" key="1">
    <source>
        <dbReference type="SAM" id="Phobius"/>
    </source>
</evidence>
<protein>
    <submittedName>
        <fullName evidence="2">Predicted integral membrane protein</fullName>
    </submittedName>
</protein>
<dbReference type="EMBL" id="LS483343">
    <property type="protein sequence ID" value="SQF40971.1"/>
    <property type="molecule type" value="Genomic_DNA"/>
</dbReference>
<dbReference type="STRING" id="1123303.GCA_000372425_01860"/>
<dbReference type="KEGG" id="sfer:NCTC12278_01553"/>
<dbReference type="InterPro" id="IPR013901">
    <property type="entry name" value="Anthrone_oxy"/>
</dbReference>
<keyword evidence="1" id="KW-0812">Transmembrane</keyword>
<accession>A0A2X3Y0Y5</accession>
<name>A0A2X3Y0Y5_9STRE</name>
<feature type="transmembrane region" description="Helical" evidence="1">
    <location>
        <begin position="132"/>
        <end position="149"/>
    </location>
</feature>
<keyword evidence="1" id="KW-0472">Membrane</keyword>